<evidence type="ECO:0000313" key="1">
    <source>
        <dbReference type="EMBL" id="HIZ18487.1"/>
    </source>
</evidence>
<dbReference type="Proteomes" id="UP000824029">
    <property type="component" value="Unassembled WGS sequence"/>
</dbReference>
<organism evidence="1 2">
    <name type="scientific">Candidatus Olsenella stercoravium</name>
    <dbReference type="NCBI Taxonomy" id="2838713"/>
    <lineage>
        <taxon>Bacteria</taxon>
        <taxon>Bacillati</taxon>
        <taxon>Actinomycetota</taxon>
        <taxon>Coriobacteriia</taxon>
        <taxon>Coriobacteriales</taxon>
        <taxon>Atopobiaceae</taxon>
        <taxon>Olsenella</taxon>
    </lineage>
</organism>
<dbReference type="PANTHER" id="PTHR38664">
    <property type="entry name" value="SLR0058 PROTEIN"/>
    <property type="match status" value="1"/>
</dbReference>
<name>A0A9D2DK14_9ACTN</name>
<sequence>MADFDLTEGLRKMFLAGVGAVATGAEKTQEVVEELVKKGELTVEQGKTLNQELTHKVKEVVENTSDTALRARLSSMTAEERAAFAEKVAAMSAELDAAAVKVDVEDADDAE</sequence>
<dbReference type="AlphaFoldDB" id="A0A9D2DK14"/>
<comment type="caution">
    <text evidence="1">The sequence shown here is derived from an EMBL/GenBank/DDBJ whole genome shotgun (WGS) entry which is preliminary data.</text>
</comment>
<evidence type="ECO:0000313" key="2">
    <source>
        <dbReference type="Proteomes" id="UP000824029"/>
    </source>
</evidence>
<dbReference type="PANTHER" id="PTHR38664:SF1">
    <property type="entry name" value="SLR0058 PROTEIN"/>
    <property type="match status" value="1"/>
</dbReference>
<accession>A0A9D2DK14</accession>
<dbReference type="EMBL" id="DXBZ01000097">
    <property type="protein sequence ID" value="HIZ18487.1"/>
    <property type="molecule type" value="Genomic_DNA"/>
</dbReference>
<reference evidence="1" key="2">
    <citation type="submission" date="2021-04" db="EMBL/GenBank/DDBJ databases">
        <authorList>
            <person name="Gilroy R."/>
        </authorList>
    </citation>
    <scope>NUCLEOTIDE SEQUENCE</scope>
    <source>
        <strain evidence="1">ChiHecolR3B27-1887</strain>
    </source>
</reference>
<protein>
    <submittedName>
        <fullName evidence="1">Phasin family protein</fullName>
    </submittedName>
</protein>
<dbReference type="InterPro" id="IPR008769">
    <property type="entry name" value="PhaF_PhaI"/>
</dbReference>
<reference evidence="1" key="1">
    <citation type="journal article" date="2021" name="PeerJ">
        <title>Extensive microbial diversity within the chicken gut microbiome revealed by metagenomics and culture.</title>
        <authorList>
            <person name="Gilroy R."/>
            <person name="Ravi A."/>
            <person name="Getino M."/>
            <person name="Pursley I."/>
            <person name="Horton D.L."/>
            <person name="Alikhan N.F."/>
            <person name="Baker D."/>
            <person name="Gharbi K."/>
            <person name="Hall N."/>
            <person name="Watson M."/>
            <person name="Adriaenssens E.M."/>
            <person name="Foster-Nyarko E."/>
            <person name="Jarju S."/>
            <person name="Secka A."/>
            <person name="Antonio M."/>
            <person name="Oren A."/>
            <person name="Chaudhuri R.R."/>
            <person name="La Ragione R."/>
            <person name="Hildebrand F."/>
            <person name="Pallen M.J."/>
        </authorList>
    </citation>
    <scope>NUCLEOTIDE SEQUENCE</scope>
    <source>
        <strain evidence="1">ChiHecolR3B27-1887</strain>
    </source>
</reference>
<proteinExistence type="predicted"/>
<gene>
    <name evidence="1" type="ORF">IAA22_05210</name>
</gene>
<dbReference type="Pfam" id="PF05597">
    <property type="entry name" value="Phasin"/>
    <property type="match status" value="1"/>
</dbReference>